<dbReference type="Proteomes" id="UP000178851">
    <property type="component" value="Unassembled WGS sequence"/>
</dbReference>
<evidence type="ECO:0000256" key="2">
    <source>
        <dbReference type="ARBA" id="ARBA00022729"/>
    </source>
</evidence>
<name>A0A1F7YGB3_9BACT</name>
<comment type="caution">
    <text evidence="4">The sequence shown here is derived from an EMBL/GenBank/DDBJ whole genome shotgun (WGS) entry which is preliminary data.</text>
</comment>
<gene>
    <name evidence="4" type="ORF">A2627_05775</name>
</gene>
<dbReference type="PANTHER" id="PTHR34216:SF3">
    <property type="entry name" value="POLY-BETA-1,6-N-ACETYL-D-GLUCOSAMINE N-DEACETYLASE"/>
    <property type="match status" value="1"/>
</dbReference>
<accession>A0A1F7YGB3</accession>
<proteinExistence type="predicted"/>
<organism evidence="4 5">
    <name type="scientific">Candidatus Woesebacteria bacterium RIFCSPHIGHO2_01_FULL_39_28</name>
    <dbReference type="NCBI Taxonomy" id="1802496"/>
    <lineage>
        <taxon>Bacteria</taxon>
        <taxon>Candidatus Woeseibacteriota</taxon>
    </lineage>
</organism>
<evidence type="ECO:0000313" key="4">
    <source>
        <dbReference type="EMBL" id="OGM26374.1"/>
    </source>
</evidence>
<dbReference type="PANTHER" id="PTHR34216">
    <property type="match status" value="1"/>
</dbReference>
<feature type="domain" description="NodB homology" evidence="3">
    <location>
        <begin position="138"/>
        <end position="291"/>
    </location>
</feature>
<dbReference type="Pfam" id="PF01522">
    <property type="entry name" value="Polysacc_deac_1"/>
    <property type="match status" value="1"/>
</dbReference>
<dbReference type="InterPro" id="IPR011330">
    <property type="entry name" value="Glyco_hydro/deAcase_b/a-brl"/>
</dbReference>
<comment type="subcellular location">
    <subcellularLocation>
        <location evidence="1">Secreted</location>
    </subcellularLocation>
</comment>
<dbReference type="EMBL" id="MGGI01000013">
    <property type="protein sequence ID" value="OGM26374.1"/>
    <property type="molecule type" value="Genomic_DNA"/>
</dbReference>
<keyword evidence="2" id="KW-0732">Signal</keyword>
<protein>
    <recommendedName>
        <fullName evidence="3">NodB homology domain-containing protein</fullName>
    </recommendedName>
</protein>
<dbReference type="GO" id="GO:0016810">
    <property type="term" value="F:hydrolase activity, acting on carbon-nitrogen (but not peptide) bonds"/>
    <property type="evidence" value="ECO:0007669"/>
    <property type="project" value="InterPro"/>
</dbReference>
<dbReference type="InterPro" id="IPR051398">
    <property type="entry name" value="Polysacch_Deacetylase"/>
</dbReference>
<evidence type="ECO:0000313" key="5">
    <source>
        <dbReference type="Proteomes" id="UP000178851"/>
    </source>
</evidence>
<dbReference type="PROSITE" id="PS51677">
    <property type="entry name" value="NODB"/>
    <property type="match status" value="1"/>
</dbReference>
<dbReference type="AlphaFoldDB" id="A0A1F7YGB3"/>
<dbReference type="Gene3D" id="3.20.20.370">
    <property type="entry name" value="Glycoside hydrolase/deacetylase"/>
    <property type="match status" value="1"/>
</dbReference>
<dbReference type="SUPFAM" id="SSF88713">
    <property type="entry name" value="Glycoside hydrolase/deacetylase"/>
    <property type="match status" value="1"/>
</dbReference>
<reference evidence="4 5" key="1">
    <citation type="journal article" date="2016" name="Nat. Commun.">
        <title>Thousands of microbial genomes shed light on interconnected biogeochemical processes in an aquifer system.</title>
        <authorList>
            <person name="Anantharaman K."/>
            <person name="Brown C.T."/>
            <person name="Hug L.A."/>
            <person name="Sharon I."/>
            <person name="Castelle C.J."/>
            <person name="Probst A.J."/>
            <person name="Thomas B.C."/>
            <person name="Singh A."/>
            <person name="Wilkins M.J."/>
            <person name="Karaoz U."/>
            <person name="Brodie E.L."/>
            <person name="Williams K.H."/>
            <person name="Hubbard S.S."/>
            <person name="Banfield J.F."/>
        </authorList>
    </citation>
    <scope>NUCLEOTIDE SEQUENCE [LARGE SCALE GENOMIC DNA]</scope>
</reference>
<dbReference type="GO" id="GO:0005576">
    <property type="term" value="C:extracellular region"/>
    <property type="evidence" value="ECO:0007669"/>
    <property type="project" value="UniProtKB-SubCell"/>
</dbReference>
<dbReference type="GO" id="GO:0005975">
    <property type="term" value="P:carbohydrate metabolic process"/>
    <property type="evidence" value="ECO:0007669"/>
    <property type="project" value="InterPro"/>
</dbReference>
<dbReference type="CDD" id="cd10918">
    <property type="entry name" value="CE4_NodB_like_5s_6s"/>
    <property type="match status" value="1"/>
</dbReference>
<dbReference type="InterPro" id="IPR002509">
    <property type="entry name" value="NODB_dom"/>
</dbReference>
<evidence type="ECO:0000256" key="1">
    <source>
        <dbReference type="ARBA" id="ARBA00004613"/>
    </source>
</evidence>
<sequence>MGRKILYLFLAILAFSSFYLGIKNIISTKKEVTRVASENHFQSTTELAQKYPPPTPTSRFLTFAEMNSLYGPCAVVPTLMYHHIENLDQAKKEGHLGLAVSPENFQKQMEYLKLKGYQTIKMADLINFFDSGSPLPKKSILITFDDGYEDFATNVYPLLNSLNFNATLFLPTGLADNPGYLTWDQIKNISSNQNIYVANHTWSHKSTKAQKDVVEKEILAADRQLTEKNLNALKIFAYPYGEVSDIAKKTLESSGYKLAFTTRTGSILCKKLRFELPRVRPENSPLSSYGF</sequence>
<evidence type="ECO:0000259" key="3">
    <source>
        <dbReference type="PROSITE" id="PS51677"/>
    </source>
</evidence>